<sequence>MQDCCFTCKNLEYRKNYVYPYRCLKHKAERFSEKEFERMYFSGEECKDFEQRRWPDGHNSGD</sequence>
<reference evidence="1" key="1">
    <citation type="journal article" date="2021" name="Proc. Natl. Acad. Sci. U.S.A.">
        <title>A Catalog of Tens of Thousands of Viruses from Human Metagenomes Reveals Hidden Associations with Chronic Diseases.</title>
        <authorList>
            <person name="Tisza M.J."/>
            <person name="Buck C.B."/>
        </authorList>
    </citation>
    <scope>NUCLEOTIDE SEQUENCE</scope>
    <source>
        <strain evidence="1">CtcMb1</strain>
    </source>
</reference>
<accession>A0A8S5R449</accession>
<protein>
    <submittedName>
        <fullName evidence="1">Uncharacterized protein</fullName>
    </submittedName>
</protein>
<proteinExistence type="predicted"/>
<organism evidence="1">
    <name type="scientific">Siphoviridae sp. ctcMb1</name>
    <dbReference type="NCBI Taxonomy" id="2827276"/>
    <lineage>
        <taxon>Viruses</taxon>
        <taxon>Duplodnaviria</taxon>
        <taxon>Heunggongvirae</taxon>
        <taxon>Uroviricota</taxon>
        <taxon>Caudoviricetes</taxon>
    </lineage>
</organism>
<evidence type="ECO:0000313" key="1">
    <source>
        <dbReference type="EMBL" id="DAE26247.1"/>
    </source>
</evidence>
<dbReference type="EMBL" id="BK015811">
    <property type="protein sequence ID" value="DAE26247.1"/>
    <property type="molecule type" value="Genomic_DNA"/>
</dbReference>
<name>A0A8S5R449_9CAUD</name>